<evidence type="ECO:0000256" key="1">
    <source>
        <dbReference type="ARBA" id="ARBA00022723"/>
    </source>
</evidence>
<protein>
    <recommendedName>
        <fullName evidence="5">C3H1-type domain-containing protein</fullName>
    </recommendedName>
</protein>
<keyword evidence="1 4" id="KW-0479">Metal-binding</keyword>
<dbReference type="Pfam" id="PF14608">
    <property type="entry name" value="zf-CCCH_2"/>
    <property type="match status" value="2"/>
</dbReference>
<organism evidence="6 7">
    <name type="scientific">Perkinsus olseni</name>
    <name type="common">Perkinsus atlanticus</name>
    <dbReference type="NCBI Taxonomy" id="32597"/>
    <lineage>
        <taxon>Eukaryota</taxon>
        <taxon>Sar</taxon>
        <taxon>Alveolata</taxon>
        <taxon>Perkinsozoa</taxon>
        <taxon>Perkinsea</taxon>
        <taxon>Perkinsida</taxon>
        <taxon>Perkinsidae</taxon>
        <taxon>Perkinsus</taxon>
    </lineage>
</organism>
<evidence type="ECO:0000256" key="3">
    <source>
        <dbReference type="ARBA" id="ARBA00022833"/>
    </source>
</evidence>
<keyword evidence="3 4" id="KW-0862">Zinc</keyword>
<dbReference type="InterPro" id="IPR000571">
    <property type="entry name" value="Znf_CCCH"/>
</dbReference>
<dbReference type="Gene3D" id="4.10.1000.10">
    <property type="entry name" value="Zinc finger, CCCH-type"/>
    <property type="match status" value="2"/>
</dbReference>
<dbReference type="GO" id="GO:0000209">
    <property type="term" value="P:protein polyubiquitination"/>
    <property type="evidence" value="ECO:0007669"/>
    <property type="project" value="InterPro"/>
</dbReference>
<evidence type="ECO:0000259" key="5">
    <source>
        <dbReference type="PROSITE" id="PS50103"/>
    </source>
</evidence>
<reference evidence="6 7" key="1">
    <citation type="submission" date="2020-04" db="EMBL/GenBank/DDBJ databases">
        <title>Perkinsus olseni comparative genomics.</title>
        <authorList>
            <person name="Bogema D.R."/>
        </authorList>
    </citation>
    <scope>NUCLEOTIDE SEQUENCE [LARGE SCALE GENOMIC DNA]</scope>
    <source>
        <strain evidence="6">00978-12</strain>
    </source>
</reference>
<comment type="caution">
    <text evidence="6">The sequence shown here is derived from an EMBL/GenBank/DDBJ whole genome shotgun (WGS) entry which is preliminary data.</text>
</comment>
<evidence type="ECO:0000313" key="6">
    <source>
        <dbReference type="EMBL" id="KAF4679332.1"/>
    </source>
</evidence>
<dbReference type="GO" id="GO:0061630">
    <property type="term" value="F:ubiquitin protein ligase activity"/>
    <property type="evidence" value="ECO:0007669"/>
    <property type="project" value="InterPro"/>
</dbReference>
<dbReference type="SMART" id="SM00356">
    <property type="entry name" value="ZnF_C3H1"/>
    <property type="match status" value="4"/>
</dbReference>
<dbReference type="PANTHER" id="PTHR11224:SF10">
    <property type="entry name" value="IP09428P-RELATED"/>
    <property type="match status" value="1"/>
</dbReference>
<accession>A0A7J6N5W7</accession>
<gene>
    <name evidence="6" type="ORF">FOZ60_015201</name>
</gene>
<keyword evidence="2 4" id="KW-0863">Zinc-finger</keyword>
<evidence type="ECO:0000256" key="4">
    <source>
        <dbReference type="PROSITE-ProRule" id="PRU00723"/>
    </source>
</evidence>
<proteinExistence type="predicted"/>
<evidence type="ECO:0000256" key="2">
    <source>
        <dbReference type="ARBA" id="ARBA00022771"/>
    </source>
</evidence>
<feature type="zinc finger region" description="C3H1-type" evidence="4">
    <location>
        <begin position="34"/>
        <end position="53"/>
    </location>
</feature>
<dbReference type="Proteomes" id="UP000541610">
    <property type="component" value="Unassembled WGS sequence"/>
</dbReference>
<dbReference type="InterPro" id="IPR036855">
    <property type="entry name" value="Znf_CCCH_sf"/>
</dbReference>
<dbReference type="PROSITE" id="PS50103">
    <property type="entry name" value="ZF_C3H1"/>
    <property type="match status" value="4"/>
</dbReference>
<feature type="zinc finger region" description="C3H1-type" evidence="4">
    <location>
        <begin position="83"/>
        <end position="110"/>
    </location>
</feature>
<feature type="domain" description="C3H1-type" evidence="5">
    <location>
        <begin position="1"/>
        <end position="27"/>
    </location>
</feature>
<feature type="domain" description="C3H1-type" evidence="5">
    <location>
        <begin position="54"/>
        <end position="81"/>
    </location>
</feature>
<feature type="domain" description="C3H1-type" evidence="5">
    <location>
        <begin position="34"/>
        <end position="53"/>
    </location>
</feature>
<dbReference type="OrthoDB" id="415459at2759"/>
<dbReference type="EMBL" id="JABANP010000750">
    <property type="protein sequence ID" value="KAF4679332.1"/>
    <property type="molecule type" value="Genomic_DNA"/>
</dbReference>
<feature type="zinc finger region" description="C3H1-type" evidence="4">
    <location>
        <begin position="1"/>
        <end position="27"/>
    </location>
</feature>
<evidence type="ECO:0000313" key="7">
    <source>
        <dbReference type="Proteomes" id="UP000541610"/>
    </source>
</evidence>
<dbReference type="Pfam" id="PF00642">
    <property type="entry name" value="zf-CCCH"/>
    <property type="match status" value="2"/>
</dbReference>
<feature type="zinc finger region" description="C3H1-type" evidence="4">
    <location>
        <begin position="54"/>
        <end position="81"/>
    </location>
</feature>
<name>A0A7J6N5W7_PEROL</name>
<dbReference type="AlphaFoldDB" id="A0A7J6N5W7"/>
<dbReference type="SUPFAM" id="SSF90229">
    <property type="entry name" value="CCCH zinc finger"/>
    <property type="match status" value="2"/>
</dbReference>
<feature type="domain" description="C3H1-type" evidence="5">
    <location>
        <begin position="83"/>
        <end position="110"/>
    </location>
</feature>
<sequence>MPPPCRYHEAGERCPQGLRCNYYHNPRRGAALIRCQFYDHGHCRFGLSCQFLHSDKKPVCHFFSRGQCRNGAACPFSHDGPSGTEASVCHFFLKGECRNGESCRFLHQQSDDQQTRSRYNETIDSPKKLAMFLERLSLHKGDKFCLDALLEQKGSLRNFIRDLGVCELAKLFALLGRCDEVEEKQKYEELIGALSTSLIFSARRYIYNISREAQLLVCTKVLVDAARLNRIFARQVPVIRLVKKSRDLEVKNETLEGLLMRLKIHKNRFKHILGDRENDQHAENRHGISPVDKALVMEKAPIFSVGLTLNREQPSCDE</sequence>
<dbReference type="InterPro" id="IPR045072">
    <property type="entry name" value="MKRN-like"/>
</dbReference>
<dbReference type="GO" id="GO:0008270">
    <property type="term" value="F:zinc ion binding"/>
    <property type="evidence" value="ECO:0007669"/>
    <property type="project" value="UniProtKB-KW"/>
</dbReference>
<dbReference type="PANTHER" id="PTHR11224">
    <property type="entry name" value="MAKORIN-RELATED"/>
    <property type="match status" value="1"/>
</dbReference>